<comment type="catalytic activity">
    <reaction evidence="7">
        <text>a quaternary ammonium(out) + ATP + H2O = a quaternary ammonium(in) + ADP + phosphate + H(+)</text>
        <dbReference type="Rhea" id="RHEA:11036"/>
        <dbReference type="ChEBI" id="CHEBI:15377"/>
        <dbReference type="ChEBI" id="CHEBI:15378"/>
        <dbReference type="ChEBI" id="CHEBI:30616"/>
        <dbReference type="ChEBI" id="CHEBI:35267"/>
        <dbReference type="ChEBI" id="CHEBI:43474"/>
        <dbReference type="ChEBI" id="CHEBI:456216"/>
    </reaction>
</comment>
<dbReference type="GO" id="GO:0015418">
    <property type="term" value="F:ABC-type quaternary ammonium compound transporting activity"/>
    <property type="evidence" value="ECO:0007669"/>
    <property type="project" value="UniProtKB-EC"/>
</dbReference>
<gene>
    <name evidence="9" type="ORF">AWB79_06212</name>
</gene>
<keyword evidence="10" id="KW-1185">Reference proteome</keyword>
<dbReference type="InterPro" id="IPR003593">
    <property type="entry name" value="AAA+_ATPase"/>
</dbReference>
<name>A0A158D1D2_9BURK</name>
<evidence type="ECO:0000256" key="2">
    <source>
        <dbReference type="ARBA" id="ARBA00022448"/>
    </source>
</evidence>
<proteinExistence type="inferred from homology"/>
<dbReference type="PANTHER" id="PTHR43869">
    <property type="entry name" value="GLYCINE BETAINE/PROLINE BETAINE TRANSPORT SYSTEM ATP-BINDING PROTEIN PROV"/>
    <property type="match status" value="1"/>
</dbReference>
<dbReference type="Proteomes" id="UP000054851">
    <property type="component" value="Unassembled WGS sequence"/>
</dbReference>
<dbReference type="GO" id="GO:0005524">
    <property type="term" value="F:ATP binding"/>
    <property type="evidence" value="ECO:0007669"/>
    <property type="project" value="UniProtKB-UniRule"/>
</dbReference>
<protein>
    <recommendedName>
        <fullName evidence="7">Quaternary amine transport ATP-binding protein</fullName>
        <ecNumber evidence="7">7.6.2.9</ecNumber>
    </recommendedName>
</protein>
<dbReference type="GO" id="GO:0016887">
    <property type="term" value="F:ATP hydrolysis activity"/>
    <property type="evidence" value="ECO:0007669"/>
    <property type="project" value="UniProtKB-UniRule"/>
</dbReference>
<comment type="subcellular location">
    <subcellularLocation>
        <location evidence="7">Cell inner membrane</location>
        <topology evidence="7">Peripheral membrane protein</topology>
    </subcellularLocation>
</comment>
<dbReference type="SMART" id="SM00382">
    <property type="entry name" value="AAA"/>
    <property type="match status" value="1"/>
</dbReference>
<reference evidence="9" key="1">
    <citation type="submission" date="2016-01" db="EMBL/GenBank/DDBJ databases">
        <authorList>
            <person name="Peeters C."/>
        </authorList>
    </citation>
    <scope>NUCLEOTIDE SEQUENCE</scope>
    <source>
        <strain evidence="9">LMG 29322</strain>
    </source>
</reference>
<evidence type="ECO:0000313" key="10">
    <source>
        <dbReference type="Proteomes" id="UP000054851"/>
    </source>
</evidence>
<keyword evidence="5 7" id="KW-0547">Nucleotide-binding</keyword>
<dbReference type="Pfam" id="PF00005">
    <property type="entry name" value="ABC_tran"/>
    <property type="match status" value="1"/>
</dbReference>
<keyword evidence="2 7" id="KW-0813">Transport</keyword>
<keyword evidence="6 7" id="KW-0067">ATP-binding</keyword>
<dbReference type="EC" id="7.6.2.9" evidence="7"/>
<evidence type="ECO:0000256" key="4">
    <source>
        <dbReference type="ARBA" id="ARBA00022519"/>
    </source>
</evidence>
<dbReference type="InterPro" id="IPR005892">
    <property type="entry name" value="Gly-betaine_transp_ATP-bd"/>
</dbReference>
<organism evidence="9 10">
    <name type="scientific">Caballeronia hypogeia</name>
    <dbReference type="NCBI Taxonomy" id="1777140"/>
    <lineage>
        <taxon>Bacteria</taxon>
        <taxon>Pseudomonadati</taxon>
        <taxon>Pseudomonadota</taxon>
        <taxon>Betaproteobacteria</taxon>
        <taxon>Burkholderiales</taxon>
        <taxon>Burkholderiaceae</taxon>
        <taxon>Caballeronia</taxon>
    </lineage>
</organism>
<evidence type="ECO:0000256" key="6">
    <source>
        <dbReference type="ARBA" id="ARBA00022840"/>
    </source>
</evidence>
<evidence type="ECO:0000313" key="9">
    <source>
        <dbReference type="EMBL" id="SAK87647.1"/>
    </source>
</evidence>
<feature type="domain" description="ABC transporter" evidence="8">
    <location>
        <begin position="39"/>
        <end position="275"/>
    </location>
</feature>
<dbReference type="AlphaFoldDB" id="A0A158D1D2"/>
<evidence type="ECO:0000256" key="7">
    <source>
        <dbReference type="RuleBase" id="RU369116"/>
    </source>
</evidence>
<dbReference type="InterPro" id="IPR017871">
    <property type="entry name" value="ABC_transporter-like_CS"/>
</dbReference>
<dbReference type="GO" id="GO:0006865">
    <property type="term" value="P:amino acid transport"/>
    <property type="evidence" value="ECO:0007669"/>
    <property type="project" value="UniProtKB-UniRule"/>
</dbReference>
<dbReference type="FunFam" id="3.40.50.300:FF:000201">
    <property type="entry name" value="Glycine betaine/L-proline ABC transporter ATP-binding protein"/>
    <property type="match status" value="1"/>
</dbReference>
<keyword evidence="4 7" id="KW-0472">Membrane</keyword>
<comment type="caution">
    <text evidence="9">The sequence shown here is derived from an EMBL/GenBank/DDBJ whole genome shotgun (WGS) entry which is preliminary data.</text>
</comment>
<dbReference type="SUPFAM" id="SSF52540">
    <property type="entry name" value="P-loop containing nucleoside triphosphate hydrolases"/>
    <property type="match status" value="1"/>
</dbReference>
<dbReference type="InterPro" id="IPR003439">
    <property type="entry name" value="ABC_transporter-like_ATP-bd"/>
</dbReference>
<dbReference type="EMBL" id="FCOA02000031">
    <property type="protein sequence ID" value="SAK87647.1"/>
    <property type="molecule type" value="Genomic_DNA"/>
</dbReference>
<dbReference type="NCBIfam" id="TIGR01186">
    <property type="entry name" value="proV"/>
    <property type="match status" value="1"/>
</dbReference>
<dbReference type="STRING" id="1777140.AWB79_06212"/>
<dbReference type="InterPro" id="IPR051921">
    <property type="entry name" value="ABC_osmolyte_uptake_ATP-bind"/>
</dbReference>
<keyword evidence="3" id="KW-1003">Cell membrane</keyword>
<dbReference type="PROSITE" id="PS00211">
    <property type="entry name" value="ABC_TRANSPORTER_1"/>
    <property type="match status" value="1"/>
</dbReference>
<dbReference type="GO" id="GO:0006970">
    <property type="term" value="P:response to osmotic stress"/>
    <property type="evidence" value="ECO:0007669"/>
    <property type="project" value="UniProtKB-ARBA"/>
</dbReference>
<evidence type="ECO:0000256" key="1">
    <source>
        <dbReference type="ARBA" id="ARBA00005417"/>
    </source>
</evidence>
<comment type="subunit">
    <text evidence="7">The complex is probably composed of two ATP-binding proteins, two transmembrane proteins and a solute-binding protein.</text>
</comment>
<dbReference type="InterPro" id="IPR027417">
    <property type="entry name" value="P-loop_NTPase"/>
</dbReference>
<dbReference type="GO" id="GO:0031460">
    <property type="term" value="P:glycine betaine transport"/>
    <property type="evidence" value="ECO:0007669"/>
    <property type="project" value="InterPro"/>
</dbReference>
<evidence type="ECO:0000256" key="5">
    <source>
        <dbReference type="ARBA" id="ARBA00022741"/>
    </source>
</evidence>
<sequence>MMNELSHVTRPTIVECRDVWKIFGNPGAAALEAARSGQYDKEELLKKFGCVAAVANASFSIGEGETFCIIGLSGSGKSTLIRHFNRLIDPTSGEVIVRGKNICKMPYSELRKLRSTGIGMVFQQVALLPYRTVLQNVMLPLEVQGLSASDCRQKSQAALDTVGLGSWADRYPRELSGGMQQRVGIARALAANPELLLMDEPFSALDPLIRKQLQIEFRQLSTKLKKTTIFITHDIEEAIRIGDRIAIMREGKIVQIGTPEDIALKPVDDYVASFMEGISRLKLVKAYSVMQPVAGGQQPAQSQASVDINSDLEEMIDLSLAKGSENLTVIQHGNIVGTVSREAILKAVRGIDVRGERSGALATN</sequence>
<keyword evidence="4 7" id="KW-0997">Cell inner membrane</keyword>
<dbReference type="GO" id="GO:0005886">
    <property type="term" value="C:plasma membrane"/>
    <property type="evidence" value="ECO:0007669"/>
    <property type="project" value="UniProtKB-SubCell"/>
</dbReference>
<accession>A0A158D1D2</accession>
<dbReference type="PANTHER" id="PTHR43869:SF1">
    <property type="entry name" value="GLYCINE BETAINE_PROLINE BETAINE TRANSPORT SYSTEM ATP-BINDING PROTEIN PROV"/>
    <property type="match status" value="1"/>
</dbReference>
<evidence type="ECO:0000259" key="8">
    <source>
        <dbReference type="PROSITE" id="PS50893"/>
    </source>
</evidence>
<dbReference type="PROSITE" id="PS50893">
    <property type="entry name" value="ABC_TRANSPORTER_2"/>
    <property type="match status" value="1"/>
</dbReference>
<evidence type="ECO:0000256" key="3">
    <source>
        <dbReference type="ARBA" id="ARBA00022475"/>
    </source>
</evidence>
<dbReference type="Gene3D" id="3.40.50.300">
    <property type="entry name" value="P-loop containing nucleotide triphosphate hydrolases"/>
    <property type="match status" value="1"/>
</dbReference>
<comment type="similarity">
    <text evidence="1 7">Belongs to the ABC transporter superfamily.</text>
</comment>